<dbReference type="InterPro" id="IPR001646">
    <property type="entry name" value="5peptide_repeat"/>
</dbReference>
<dbReference type="Pfam" id="PF00805">
    <property type="entry name" value="Pentapeptide"/>
    <property type="match status" value="1"/>
</dbReference>
<keyword evidence="2" id="KW-0812">Transmembrane</keyword>
<keyword evidence="2" id="KW-1133">Transmembrane helix</keyword>
<dbReference type="Gene3D" id="2.160.20.80">
    <property type="entry name" value="E3 ubiquitin-protein ligase SopA"/>
    <property type="match status" value="1"/>
</dbReference>
<feature type="transmembrane region" description="Helical" evidence="2">
    <location>
        <begin position="49"/>
        <end position="68"/>
    </location>
</feature>
<dbReference type="PANTHER" id="PTHR14136">
    <property type="entry name" value="BTB_POZ DOMAIN-CONTAINING PROTEIN KCTD9"/>
    <property type="match status" value="1"/>
</dbReference>
<dbReference type="Proteomes" id="UP001596004">
    <property type="component" value="Unassembled WGS sequence"/>
</dbReference>
<reference evidence="4" key="1">
    <citation type="journal article" date="2019" name="Int. J. Syst. Evol. Microbiol.">
        <title>The Global Catalogue of Microorganisms (GCM) 10K type strain sequencing project: providing services to taxonomists for standard genome sequencing and annotation.</title>
        <authorList>
            <consortium name="The Broad Institute Genomics Platform"/>
            <consortium name="The Broad Institute Genome Sequencing Center for Infectious Disease"/>
            <person name="Wu L."/>
            <person name="Ma J."/>
        </authorList>
    </citation>
    <scope>NUCLEOTIDE SEQUENCE [LARGE SCALE GENOMIC DNA]</scope>
    <source>
        <strain evidence="4">CGMCC 4.7132</strain>
    </source>
</reference>
<feature type="transmembrane region" description="Helical" evidence="2">
    <location>
        <begin position="99"/>
        <end position="118"/>
    </location>
</feature>
<dbReference type="InterPro" id="IPR051082">
    <property type="entry name" value="Pentapeptide-BTB/POZ_domain"/>
</dbReference>
<keyword evidence="4" id="KW-1185">Reference proteome</keyword>
<accession>A0ABV9CPE4</accession>
<dbReference type="SUPFAM" id="SSF141571">
    <property type="entry name" value="Pentapeptide repeat-like"/>
    <property type="match status" value="1"/>
</dbReference>
<feature type="region of interest" description="Disordered" evidence="1">
    <location>
        <begin position="1"/>
        <end position="27"/>
    </location>
</feature>
<dbReference type="PANTHER" id="PTHR14136:SF17">
    <property type="entry name" value="BTB_POZ DOMAIN-CONTAINING PROTEIN KCTD9"/>
    <property type="match status" value="1"/>
</dbReference>
<keyword evidence="2" id="KW-0472">Membrane</keyword>
<evidence type="ECO:0000313" key="4">
    <source>
        <dbReference type="Proteomes" id="UP001596004"/>
    </source>
</evidence>
<evidence type="ECO:0000256" key="2">
    <source>
        <dbReference type="SAM" id="Phobius"/>
    </source>
</evidence>
<name>A0ABV9CPE4_9ACTN</name>
<organism evidence="3 4">
    <name type="scientific">Sphaerisporangium dianthi</name>
    <dbReference type="NCBI Taxonomy" id="1436120"/>
    <lineage>
        <taxon>Bacteria</taxon>
        <taxon>Bacillati</taxon>
        <taxon>Actinomycetota</taxon>
        <taxon>Actinomycetes</taxon>
        <taxon>Streptosporangiales</taxon>
        <taxon>Streptosporangiaceae</taxon>
        <taxon>Sphaerisporangium</taxon>
    </lineage>
</organism>
<comment type="caution">
    <text evidence="3">The sequence shown here is derived from an EMBL/GenBank/DDBJ whole genome shotgun (WGS) entry which is preliminary data.</text>
</comment>
<sequence>MGATAPEPVAGAGARPDPTAFAGPAVSADSPEVIGRRAAAVPGRRSQQFLWLWPVAVLLLMVVSGGWWGSLGTFVAAVVGTCASVLFVGQEVLQPSHRLAVTTLSVLLVAGALLAHQYNLLDTLAPAGRARPSVAKPSKTLDLRGKRVTPRDLNGRSLHGALLAGAVLDGLDLHNMDLSAVQARGASLRGTILDRANLQNADLRGVDFHGAYLYCADLRGAKLSGAELGEADVSNVRTDRNALRTAFGRPKVAATRASGTCERSG</sequence>
<proteinExistence type="predicted"/>
<evidence type="ECO:0000313" key="3">
    <source>
        <dbReference type="EMBL" id="MFC4534658.1"/>
    </source>
</evidence>
<dbReference type="EMBL" id="JBHSFP010000024">
    <property type="protein sequence ID" value="MFC4534658.1"/>
    <property type="molecule type" value="Genomic_DNA"/>
</dbReference>
<gene>
    <name evidence="3" type="ORF">ACFO60_28205</name>
</gene>
<dbReference type="RefSeq" id="WP_380845728.1">
    <property type="nucleotide sequence ID" value="NZ_JBHSFP010000024.1"/>
</dbReference>
<protein>
    <submittedName>
        <fullName evidence="3">Pentapeptide repeat-containing protein</fullName>
    </submittedName>
</protein>
<evidence type="ECO:0000256" key="1">
    <source>
        <dbReference type="SAM" id="MobiDB-lite"/>
    </source>
</evidence>